<evidence type="ECO:0000256" key="2">
    <source>
        <dbReference type="PIRSR" id="PIRSR000137-1"/>
    </source>
</evidence>
<feature type="domain" description="Glucose-methanol-choline oxidoreductase N-terminal" evidence="7">
    <location>
        <begin position="310"/>
        <end position="324"/>
    </location>
</feature>
<name>A0A6A6PDE6_9PEZI</name>
<sequence>MLGLVTLASSHGTSCLILFNAILSLTILILPVVSQPFSNVSGPFRNCSTTADAFNFIIVGGGTAGLALASRLSKNFPQKCILVIEAGPNGQYDPDIYIPGRRGSTFGSVYDWNFTTVPQPGANNRKLPQTRGKILGGSSAINFMSWDRAGMAEYDAWEDLGNPGWNFNNMFSAMLKAEHYHIGTGIGMYGVTGVGYGGPVQIVVNHWVPEQQKSFMPALDNLGIHEWIDSLGGNAVGSSYQPSSIRPSNWTRSYSTEYLPLAGGNLVLMLDTRVVKINFNNGNHELTATGVTLANGTIISAENEVILSAGTFQSPGLLELSGVGDPSILSRAGISPRLNMSGVGENLQDHIRIQNTYQLKQGYNSSDIFRYNSSYAEGQMSLYEAGNISHYDYTGSVYAFANWDMVQGAPAEELLNLAKRAAAAKNDSISAKKVEFLTDLDAKREVPQLEVIFSDGYTGAEGYPAKGAALYGENFFALIGAIEHPFSRGSVHIDPSEPLSQPIIDPNYLAHEYDVAAAVAATKYLRRLANTEPLKNVWTSEYEPGNDVQSDQEWTEFVKNNVLTIYHPVGTCAMLPREARGVVSPELKVYGTHNLRVVDASIIPLLISAHIQTAVYGIAERAAEMIVDDWDS</sequence>
<keyword evidence="3 4" id="KW-0274">FAD</keyword>
<dbReference type="GO" id="GO:0050660">
    <property type="term" value="F:flavin adenine dinucleotide binding"/>
    <property type="evidence" value="ECO:0007669"/>
    <property type="project" value="InterPro"/>
</dbReference>
<dbReference type="InterPro" id="IPR000172">
    <property type="entry name" value="GMC_OxRdtase_N"/>
</dbReference>
<organism evidence="8 9">
    <name type="scientific">Lineolata rhizophorae</name>
    <dbReference type="NCBI Taxonomy" id="578093"/>
    <lineage>
        <taxon>Eukaryota</taxon>
        <taxon>Fungi</taxon>
        <taxon>Dikarya</taxon>
        <taxon>Ascomycota</taxon>
        <taxon>Pezizomycotina</taxon>
        <taxon>Dothideomycetes</taxon>
        <taxon>Dothideomycetes incertae sedis</taxon>
        <taxon>Lineolatales</taxon>
        <taxon>Lineolataceae</taxon>
        <taxon>Lineolata</taxon>
    </lineage>
</organism>
<dbReference type="EMBL" id="MU001670">
    <property type="protein sequence ID" value="KAF2461819.1"/>
    <property type="molecule type" value="Genomic_DNA"/>
</dbReference>
<dbReference type="Pfam" id="PF05199">
    <property type="entry name" value="GMC_oxred_C"/>
    <property type="match status" value="1"/>
</dbReference>
<dbReference type="SUPFAM" id="SSF51905">
    <property type="entry name" value="FAD/NAD(P)-binding domain"/>
    <property type="match status" value="1"/>
</dbReference>
<dbReference type="Pfam" id="PF00732">
    <property type="entry name" value="GMC_oxred_N"/>
    <property type="match status" value="1"/>
</dbReference>
<feature type="domain" description="Glucose-methanol-choline oxidoreductase N-terminal" evidence="6">
    <location>
        <begin position="132"/>
        <end position="155"/>
    </location>
</feature>
<dbReference type="GO" id="GO:0044550">
    <property type="term" value="P:secondary metabolite biosynthetic process"/>
    <property type="evidence" value="ECO:0007669"/>
    <property type="project" value="TreeGrafter"/>
</dbReference>
<dbReference type="PROSITE" id="PS00623">
    <property type="entry name" value="GMC_OXRED_1"/>
    <property type="match status" value="1"/>
</dbReference>
<dbReference type="OrthoDB" id="269227at2759"/>
<feature type="binding site" evidence="3">
    <location>
        <position position="274"/>
    </location>
    <ligand>
        <name>FAD</name>
        <dbReference type="ChEBI" id="CHEBI:57692"/>
    </ligand>
</feature>
<comment type="cofactor">
    <cofactor evidence="3">
        <name>FAD</name>
        <dbReference type="ChEBI" id="CHEBI:57692"/>
    </cofactor>
</comment>
<dbReference type="PROSITE" id="PS00624">
    <property type="entry name" value="GMC_OXRED_2"/>
    <property type="match status" value="1"/>
</dbReference>
<dbReference type="Proteomes" id="UP000799766">
    <property type="component" value="Unassembled WGS sequence"/>
</dbReference>
<keyword evidence="5" id="KW-1133">Transmembrane helix</keyword>
<dbReference type="PANTHER" id="PTHR11552">
    <property type="entry name" value="GLUCOSE-METHANOL-CHOLINE GMC OXIDOREDUCTASE"/>
    <property type="match status" value="1"/>
</dbReference>
<feature type="transmembrane region" description="Helical" evidence="5">
    <location>
        <begin position="12"/>
        <end position="33"/>
    </location>
</feature>
<keyword evidence="9" id="KW-1185">Reference proteome</keyword>
<dbReference type="Gene3D" id="3.50.50.60">
    <property type="entry name" value="FAD/NAD(P)-binding domain"/>
    <property type="match status" value="1"/>
</dbReference>
<evidence type="ECO:0000256" key="3">
    <source>
        <dbReference type="PIRSR" id="PIRSR000137-2"/>
    </source>
</evidence>
<evidence type="ECO:0000259" key="7">
    <source>
        <dbReference type="PROSITE" id="PS00624"/>
    </source>
</evidence>
<keyword evidence="5" id="KW-0472">Membrane</keyword>
<gene>
    <name evidence="8" type="ORF">BDY21DRAFT_329737</name>
</gene>
<evidence type="ECO:0000313" key="8">
    <source>
        <dbReference type="EMBL" id="KAF2461819.1"/>
    </source>
</evidence>
<proteinExistence type="inferred from homology"/>
<dbReference type="InterPro" id="IPR007867">
    <property type="entry name" value="GMC_OxRtase_C"/>
</dbReference>
<dbReference type="AlphaFoldDB" id="A0A6A6PDE6"/>
<reference evidence="8" key="1">
    <citation type="journal article" date="2020" name="Stud. Mycol.">
        <title>101 Dothideomycetes genomes: a test case for predicting lifestyles and emergence of pathogens.</title>
        <authorList>
            <person name="Haridas S."/>
            <person name="Albert R."/>
            <person name="Binder M."/>
            <person name="Bloem J."/>
            <person name="Labutti K."/>
            <person name="Salamov A."/>
            <person name="Andreopoulos B."/>
            <person name="Baker S."/>
            <person name="Barry K."/>
            <person name="Bills G."/>
            <person name="Bluhm B."/>
            <person name="Cannon C."/>
            <person name="Castanera R."/>
            <person name="Culley D."/>
            <person name="Daum C."/>
            <person name="Ezra D."/>
            <person name="Gonzalez J."/>
            <person name="Henrissat B."/>
            <person name="Kuo A."/>
            <person name="Liang C."/>
            <person name="Lipzen A."/>
            <person name="Lutzoni F."/>
            <person name="Magnuson J."/>
            <person name="Mondo S."/>
            <person name="Nolan M."/>
            <person name="Ohm R."/>
            <person name="Pangilinan J."/>
            <person name="Park H.-J."/>
            <person name="Ramirez L."/>
            <person name="Alfaro M."/>
            <person name="Sun H."/>
            <person name="Tritt A."/>
            <person name="Yoshinaga Y."/>
            <person name="Zwiers L.-H."/>
            <person name="Turgeon B."/>
            <person name="Goodwin S."/>
            <person name="Spatafora J."/>
            <person name="Crous P."/>
            <person name="Grigoriev I."/>
        </authorList>
    </citation>
    <scope>NUCLEOTIDE SEQUENCE</scope>
    <source>
        <strain evidence="8">ATCC 16933</strain>
    </source>
</reference>
<accession>A0A6A6PDE6</accession>
<dbReference type="PIRSF" id="PIRSF000137">
    <property type="entry name" value="Alcohol_oxidase"/>
    <property type="match status" value="1"/>
</dbReference>
<dbReference type="InterPro" id="IPR012132">
    <property type="entry name" value="GMC_OxRdtase"/>
</dbReference>
<evidence type="ECO:0000256" key="4">
    <source>
        <dbReference type="RuleBase" id="RU003968"/>
    </source>
</evidence>
<evidence type="ECO:0000313" key="9">
    <source>
        <dbReference type="Proteomes" id="UP000799766"/>
    </source>
</evidence>
<dbReference type="GO" id="GO:0016614">
    <property type="term" value="F:oxidoreductase activity, acting on CH-OH group of donors"/>
    <property type="evidence" value="ECO:0007669"/>
    <property type="project" value="InterPro"/>
</dbReference>
<comment type="similarity">
    <text evidence="1 4">Belongs to the GMC oxidoreductase family.</text>
</comment>
<protein>
    <recommendedName>
        <fullName evidence="6 7">Glucose-methanol-choline oxidoreductase N-terminal domain-containing protein</fullName>
    </recommendedName>
</protein>
<keyword evidence="5" id="KW-0812">Transmembrane</keyword>
<evidence type="ECO:0000256" key="1">
    <source>
        <dbReference type="ARBA" id="ARBA00010790"/>
    </source>
</evidence>
<dbReference type="SUPFAM" id="SSF54373">
    <property type="entry name" value="FAD-linked reductases, C-terminal domain"/>
    <property type="match status" value="1"/>
</dbReference>
<evidence type="ECO:0000259" key="6">
    <source>
        <dbReference type="PROSITE" id="PS00623"/>
    </source>
</evidence>
<dbReference type="InterPro" id="IPR036188">
    <property type="entry name" value="FAD/NAD-bd_sf"/>
</dbReference>
<feature type="active site" description="Proton donor" evidence="2">
    <location>
        <position position="567"/>
    </location>
</feature>
<keyword evidence="4" id="KW-0285">Flavoprotein</keyword>
<dbReference type="PANTHER" id="PTHR11552:SF115">
    <property type="entry name" value="DEHYDROGENASE XPTC-RELATED"/>
    <property type="match status" value="1"/>
</dbReference>
<dbReference type="Gene3D" id="3.30.560.10">
    <property type="entry name" value="Glucose Oxidase, domain 3"/>
    <property type="match status" value="1"/>
</dbReference>
<evidence type="ECO:0000256" key="5">
    <source>
        <dbReference type="SAM" id="Phobius"/>
    </source>
</evidence>
<feature type="active site" description="Proton acceptor" evidence="2">
    <location>
        <position position="610"/>
    </location>
</feature>
<feature type="transmembrane region" description="Helical" evidence="5">
    <location>
        <begin position="53"/>
        <end position="69"/>
    </location>
</feature>